<name>A0A4S8L2G7_DENBC</name>
<dbReference type="Pfam" id="PF00491">
    <property type="entry name" value="Arginase"/>
    <property type="match status" value="1"/>
</dbReference>
<dbReference type="SUPFAM" id="SSF52768">
    <property type="entry name" value="Arginase/deacetylase"/>
    <property type="match status" value="1"/>
</dbReference>
<gene>
    <name evidence="1" type="ORF">K435DRAFT_448836</name>
</gene>
<protein>
    <submittedName>
        <fullName evidence="1">Uncharacterized protein</fullName>
    </submittedName>
</protein>
<dbReference type="Gene3D" id="3.40.800.10">
    <property type="entry name" value="Ureohydrolase domain"/>
    <property type="match status" value="1"/>
</dbReference>
<sequence length="90" mass="10143">MQPKTRISHSTTYTYIYFSLSEPQRVKSPPHSPISEQNLRPNSVIHFDTHPDTWPPMGTTAQESINHGSFFTVAAEEGFLTDMSVHAGIR</sequence>
<dbReference type="Proteomes" id="UP000297245">
    <property type="component" value="Unassembled WGS sequence"/>
</dbReference>
<proteinExistence type="predicted"/>
<dbReference type="EMBL" id="ML179730">
    <property type="protein sequence ID" value="THU82463.1"/>
    <property type="molecule type" value="Genomic_DNA"/>
</dbReference>
<accession>A0A4S8L2G7</accession>
<dbReference type="GO" id="GO:0046872">
    <property type="term" value="F:metal ion binding"/>
    <property type="evidence" value="ECO:0007669"/>
    <property type="project" value="InterPro"/>
</dbReference>
<dbReference type="OrthoDB" id="288726at2759"/>
<evidence type="ECO:0000313" key="1">
    <source>
        <dbReference type="EMBL" id="THU82463.1"/>
    </source>
</evidence>
<dbReference type="InterPro" id="IPR006035">
    <property type="entry name" value="Ureohydrolase"/>
</dbReference>
<keyword evidence="2" id="KW-1185">Reference proteome</keyword>
<organism evidence="1 2">
    <name type="scientific">Dendrothele bispora (strain CBS 962.96)</name>
    <dbReference type="NCBI Taxonomy" id="1314807"/>
    <lineage>
        <taxon>Eukaryota</taxon>
        <taxon>Fungi</taxon>
        <taxon>Dikarya</taxon>
        <taxon>Basidiomycota</taxon>
        <taxon>Agaricomycotina</taxon>
        <taxon>Agaricomycetes</taxon>
        <taxon>Agaricomycetidae</taxon>
        <taxon>Agaricales</taxon>
        <taxon>Agaricales incertae sedis</taxon>
        <taxon>Dendrothele</taxon>
    </lineage>
</organism>
<dbReference type="AlphaFoldDB" id="A0A4S8L2G7"/>
<reference evidence="1 2" key="1">
    <citation type="journal article" date="2019" name="Nat. Ecol. Evol.">
        <title>Megaphylogeny resolves global patterns of mushroom evolution.</title>
        <authorList>
            <person name="Varga T."/>
            <person name="Krizsan K."/>
            <person name="Foldi C."/>
            <person name="Dima B."/>
            <person name="Sanchez-Garcia M."/>
            <person name="Sanchez-Ramirez S."/>
            <person name="Szollosi G.J."/>
            <person name="Szarkandi J.G."/>
            <person name="Papp V."/>
            <person name="Albert L."/>
            <person name="Andreopoulos W."/>
            <person name="Angelini C."/>
            <person name="Antonin V."/>
            <person name="Barry K.W."/>
            <person name="Bougher N.L."/>
            <person name="Buchanan P."/>
            <person name="Buyck B."/>
            <person name="Bense V."/>
            <person name="Catcheside P."/>
            <person name="Chovatia M."/>
            <person name="Cooper J."/>
            <person name="Damon W."/>
            <person name="Desjardin D."/>
            <person name="Finy P."/>
            <person name="Geml J."/>
            <person name="Haridas S."/>
            <person name="Hughes K."/>
            <person name="Justo A."/>
            <person name="Karasinski D."/>
            <person name="Kautmanova I."/>
            <person name="Kiss B."/>
            <person name="Kocsube S."/>
            <person name="Kotiranta H."/>
            <person name="LaButti K.M."/>
            <person name="Lechner B.E."/>
            <person name="Liimatainen K."/>
            <person name="Lipzen A."/>
            <person name="Lukacs Z."/>
            <person name="Mihaltcheva S."/>
            <person name="Morgado L.N."/>
            <person name="Niskanen T."/>
            <person name="Noordeloos M.E."/>
            <person name="Ohm R.A."/>
            <person name="Ortiz-Santana B."/>
            <person name="Ovrebo C."/>
            <person name="Racz N."/>
            <person name="Riley R."/>
            <person name="Savchenko A."/>
            <person name="Shiryaev A."/>
            <person name="Soop K."/>
            <person name="Spirin V."/>
            <person name="Szebenyi C."/>
            <person name="Tomsovsky M."/>
            <person name="Tulloss R.E."/>
            <person name="Uehling J."/>
            <person name="Grigoriev I.V."/>
            <person name="Vagvolgyi C."/>
            <person name="Papp T."/>
            <person name="Martin F.M."/>
            <person name="Miettinen O."/>
            <person name="Hibbett D.S."/>
            <person name="Nagy L.G."/>
        </authorList>
    </citation>
    <scope>NUCLEOTIDE SEQUENCE [LARGE SCALE GENOMIC DNA]</scope>
    <source>
        <strain evidence="1 2">CBS 962.96</strain>
    </source>
</reference>
<dbReference type="InterPro" id="IPR023696">
    <property type="entry name" value="Ureohydrolase_dom_sf"/>
</dbReference>
<evidence type="ECO:0000313" key="2">
    <source>
        <dbReference type="Proteomes" id="UP000297245"/>
    </source>
</evidence>